<dbReference type="Pfam" id="PF25082">
    <property type="entry name" value="GIPC1_GH2"/>
    <property type="match status" value="1"/>
</dbReference>
<dbReference type="PANTHER" id="PTHR12259">
    <property type="entry name" value="RGS-GAIP INTERACTING PROTEIN GIPC"/>
    <property type="match status" value="1"/>
</dbReference>
<evidence type="ECO:0000259" key="3">
    <source>
        <dbReference type="PROSITE" id="PS50106"/>
    </source>
</evidence>
<comment type="similarity">
    <text evidence="1">Belongs to the GIPC family.</text>
</comment>
<proteinExistence type="inferred from homology"/>
<evidence type="ECO:0000313" key="5">
    <source>
        <dbReference type="Proteomes" id="UP000694569"/>
    </source>
</evidence>
<gene>
    <name evidence="4" type="primary">GIPC2</name>
</gene>
<dbReference type="GeneTree" id="ENSGT00390000003420"/>
<dbReference type="CDD" id="cd21180">
    <property type="entry name" value="GH2_GIPC"/>
    <property type="match status" value="1"/>
</dbReference>
<feature type="domain" description="PDZ" evidence="3">
    <location>
        <begin position="136"/>
        <end position="203"/>
    </location>
</feature>
<dbReference type="PIRSF" id="PIRSF038083">
    <property type="entry name" value="UCP038083_GIPC"/>
    <property type="match status" value="1"/>
</dbReference>
<dbReference type="Pfam" id="PF00595">
    <property type="entry name" value="PDZ"/>
    <property type="match status" value="1"/>
</dbReference>
<dbReference type="InterPro" id="IPR055349">
    <property type="entry name" value="GH2_GIPC"/>
</dbReference>
<dbReference type="InterPro" id="IPR001478">
    <property type="entry name" value="PDZ"/>
</dbReference>
<dbReference type="FunFam" id="2.30.42.10:FF:000097">
    <property type="entry name" value="PDZ domain-containing protein GIPC1 isoform 1"/>
    <property type="match status" value="1"/>
</dbReference>
<dbReference type="AlphaFoldDB" id="A0A8C5Q9W6"/>
<accession>A0A8C5Q9W6</accession>
<dbReference type="PANTHER" id="PTHR12259:SF3">
    <property type="entry name" value="PDZ DOMAIN-CONTAINING PROTEIN GIPC2"/>
    <property type="match status" value="1"/>
</dbReference>
<evidence type="ECO:0000256" key="1">
    <source>
        <dbReference type="ARBA" id="ARBA00009011"/>
    </source>
</evidence>
<evidence type="ECO:0000256" key="2">
    <source>
        <dbReference type="SAM" id="MobiDB-lite"/>
    </source>
</evidence>
<feature type="region of interest" description="Disordered" evidence="2">
    <location>
        <begin position="1"/>
        <end position="20"/>
    </location>
</feature>
<dbReference type="InterPro" id="IPR056814">
    <property type="entry name" value="GIPC1-3_GH1"/>
</dbReference>
<dbReference type="CDD" id="cd23078">
    <property type="entry name" value="PDZ_GIPC2"/>
    <property type="match status" value="1"/>
</dbReference>
<organism evidence="4 5">
    <name type="scientific">Leptobrachium leishanense</name>
    <name type="common">Leishan spiny toad</name>
    <dbReference type="NCBI Taxonomy" id="445787"/>
    <lineage>
        <taxon>Eukaryota</taxon>
        <taxon>Metazoa</taxon>
        <taxon>Chordata</taxon>
        <taxon>Craniata</taxon>
        <taxon>Vertebrata</taxon>
        <taxon>Euteleostomi</taxon>
        <taxon>Amphibia</taxon>
        <taxon>Batrachia</taxon>
        <taxon>Anura</taxon>
        <taxon>Pelobatoidea</taxon>
        <taxon>Megophryidae</taxon>
        <taxon>Leptobrachium</taxon>
    </lineage>
</organism>
<dbReference type="PROSITE" id="PS50106">
    <property type="entry name" value="PDZ"/>
    <property type="match status" value="1"/>
</dbReference>
<name>A0A8C5Q9W6_9ANUR</name>
<evidence type="ECO:0000313" key="4">
    <source>
        <dbReference type="Ensembl" id="ENSLLEP00000034922.1"/>
    </source>
</evidence>
<dbReference type="OrthoDB" id="6509831at2759"/>
<dbReference type="Gene3D" id="2.30.42.10">
    <property type="match status" value="1"/>
</dbReference>
<dbReference type="SMART" id="SM00228">
    <property type="entry name" value="PDZ"/>
    <property type="match status" value="1"/>
</dbReference>
<dbReference type="InterPro" id="IPR017379">
    <property type="entry name" value="GIPC1/2/3"/>
</dbReference>
<dbReference type="Pfam" id="PF25083">
    <property type="entry name" value="GIPC1_GH1"/>
    <property type="match status" value="1"/>
</dbReference>
<reference evidence="4" key="2">
    <citation type="submission" date="2025-09" db="UniProtKB">
        <authorList>
            <consortium name="Ensembl"/>
        </authorList>
    </citation>
    <scope>IDENTIFICATION</scope>
</reference>
<dbReference type="Ensembl" id="ENSLLET00000036249.1">
    <property type="protein sequence ID" value="ENSLLEP00000034922.1"/>
    <property type="gene ID" value="ENSLLEG00000022115.1"/>
</dbReference>
<keyword evidence="5" id="KW-1185">Reference proteome</keyword>
<dbReference type="SUPFAM" id="SSF50156">
    <property type="entry name" value="PDZ domain-like"/>
    <property type="match status" value="1"/>
</dbReference>
<dbReference type="Proteomes" id="UP000694569">
    <property type="component" value="Unplaced"/>
</dbReference>
<protein>
    <submittedName>
        <fullName evidence="4">GIPC PDZ domain containing family member 2</fullName>
    </submittedName>
</protein>
<sequence length="335" mass="36446">MPLPGLRGRKKNKAKEAASKLVESDEIAAERLGGSREAKDALSANGAAGLPPPPASLRPKLVFHTQLAHGSPTGRIEGFTNVKELYAKIADAFLISPEEILFCTLNTHKIDMDKLLGGQIGLEDFIFAHIRGTKKEVEVMKSDDALGLTITDNGAGVAFIKRIKEGSTIDEVKVINVGDHLVSINGTSMVGSRHFEVAKTLKELEKGQMFTLKLIEPLKAFEMIEPRTKGAKTTEGKITTGRETLRLRSKGPATVEEMPTAFEEKAIKKVDDLLETYMGIRDIELAATMVEAGRDKNNPDEFAVALDEALGDFAFPDEFVFDVWGAIGDAKQGRL</sequence>
<dbReference type="InterPro" id="IPR036034">
    <property type="entry name" value="PDZ_sf"/>
</dbReference>
<reference evidence="4" key="1">
    <citation type="submission" date="2025-08" db="UniProtKB">
        <authorList>
            <consortium name="Ensembl"/>
        </authorList>
    </citation>
    <scope>IDENTIFICATION</scope>
</reference>